<name>A0A6A4HLJ1_9AGAR</name>
<dbReference type="EMBL" id="ML769476">
    <property type="protein sequence ID" value="KAE9398903.1"/>
    <property type="molecule type" value="Genomic_DNA"/>
</dbReference>
<gene>
    <name evidence="1" type="ORF">BT96DRAFT_714644</name>
</gene>
<protein>
    <submittedName>
        <fullName evidence="1">Uncharacterized protein</fullName>
    </submittedName>
</protein>
<organism evidence="1 2">
    <name type="scientific">Gymnopus androsaceus JB14</name>
    <dbReference type="NCBI Taxonomy" id="1447944"/>
    <lineage>
        <taxon>Eukaryota</taxon>
        <taxon>Fungi</taxon>
        <taxon>Dikarya</taxon>
        <taxon>Basidiomycota</taxon>
        <taxon>Agaricomycotina</taxon>
        <taxon>Agaricomycetes</taxon>
        <taxon>Agaricomycetidae</taxon>
        <taxon>Agaricales</taxon>
        <taxon>Marasmiineae</taxon>
        <taxon>Omphalotaceae</taxon>
        <taxon>Gymnopus</taxon>
    </lineage>
</organism>
<proteinExistence type="predicted"/>
<dbReference type="OrthoDB" id="3268696at2759"/>
<dbReference type="AlphaFoldDB" id="A0A6A4HLJ1"/>
<accession>A0A6A4HLJ1</accession>
<evidence type="ECO:0000313" key="1">
    <source>
        <dbReference type="EMBL" id="KAE9398903.1"/>
    </source>
</evidence>
<evidence type="ECO:0000313" key="2">
    <source>
        <dbReference type="Proteomes" id="UP000799118"/>
    </source>
</evidence>
<sequence>MARRDWGPGIRDMIEGLIKAGIAFNTLVPHKSGPSSGMSKLRAGQGPAFLGYRSVDFKPGLAEYRAYEHRRDQLLRSPRGRAAILAGGVIARLARDVVNIGDVFDGPTEEAFYGEARGLHVWDGKSEIAYRDDQLTEDEVNLICGTYDVATNNTGTAFKSWWPRPSSWKLSGLNAGFWSKDAEVWFQKRLEKIRKNNATIHTNNEWRSSVKFNRETANLAAKNDAFSAEYLDLLFLFPGKEGKKDTESMTVMEVIANATLELSS</sequence>
<dbReference type="Proteomes" id="UP000799118">
    <property type="component" value="Unassembled WGS sequence"/>
</dbReference>
<keyword evidence="2" id="KW-1185">Reference proteome</keyword>
<reference evidence="1" key="1">
    <citation type="journal article" date="2019" name="Environ. Microbiol.">
        <title>Fungal ecological strategies reflected in gene transcription - a case study of two litter decomposers.</title>
        <authorList>
            <person name="Barbi F."/>
            <person name="Kohler A."/>
            <person name="Barry K."/>
            <person name="Baskaran P."/>
            <person name="Daum C."/>
            <person name="Fauchery L."/>
            <person name="Ihrmark K."/>
            <person name="Kuo A."/>
            <person name="LaButti K."/>
            <person name="Lipzen A."/>
            <person name="Morin E."/>
            <person name="Grigoriev I.V."/>
            <person name="Henrissat B."/>
            <person name="Lindahl B."/>
            <person name="Martin F."/>
        </authorList>
    </citation>
    <scope>NUCLEOTIDE SEQUENCE</scope>
    <source>
        <strain evidence="1">JB14</strain>
    </source>
</reference>